<organism evidence="2 3">
    <name type="scientific">Mucilaginibacter jinjuensis</name>
    <dbReference type="NCBI Taxonomy" id="1176721"/>
    <lineage>
        <taxon>Bacteria</taxon>
        <taxon>Pseudomonadati</taxon>
        <taxon>Bacteroidota</taxon>
        <taxon>Sphingobacteriia</taxon>
        <taxon>Sphingobacteriales</taxon>
        <taxon>Sphingobacteriaceae</taxon>
        <taxon>Mucilaginibacter</taxon>
    </lineage>
</organism>
<feature type="transmembrane region" description="Helical" evidence="1">
    <location>
        <begin position="86"/>
        <end position="107"/>
    </location>
</feature>
<reference evidence="2 3" key="1">
    <citation type="submission" date="2023-02" db="EMBL/GenBank/DDBJ databases">
        <title>Genome sequence of Mucilaginibacter jinjuensis strain KACC 16571.</title>
        <authorList>
            <person name="Kim S."/>
            <person name="Heo J."/>
            <person name="Kwon S.-W."/>
        </authorList>
    </citation>
    <scope>NUCLEOTIDE SEQUENCE [LARGE SCALE GENOMIC DNA]</scope>
    <source>
        <strain evidence="2 3">KACC 16571</strain>
    </source>
</reference>
<name>A0ABY7TBI9_9SPHI</name>
<evidence type="ECO:0000256" key="1">
    <source>
        <dbReference type="SAM" id="Phobius"/>
    </source>
</evidence>
<protein>
    <recommendedName>
        <fullName evidence="4">SPW repeat-containing protein</fullName>
    </recommendedName>
</protein>
<evidence type="ECO:0000313" key="2">
    <source>
        <dbReference type="EMBL" id="WCT13874.1"/>
    </source>
</evidence>
<keyword evidence="1" id="KW-0472">Membrane</keyword>
<proteinExistence type="predicted"/>
<feature type="transmembrane region" description="Helical" evidence="1">
    <location>
        <begin position="166"/>
        <end position="186"/>
    </location>
</feature>
<accession>A0ABY7TBI9</accession>
<keyword evidence="1" id="KW-1133">Transmembrane helix</keyword>
<evidence type="ECO:0000313" key="3">
    <source>
        <dbReference type="Proteomes" id="UP001216139"/>
    </source>
</evidence>
<feature type="transmembrane region" description="Helical" evidence="1">
    <location>
        <begin position="113"/>
        <end position="130"/>
    </location>
</feature>
<feature type="transmembrane region" description="Helical" evidence="1">
    <location>
        <begin position="12"/>
        <end position="32"/>
    </location>
</feature>
<dbReference type="Proteomes" id="UP001216139">
    <property type="component" value="Chromosome"/>
</dbReference>
<sequence>MNARLIPIPKIAMQSIAGGLLLMAFFTVMWSGIASASLQNTERIIDLLLFWGGAIIFVAYAIYFFRSAKQFQTAITEAEKQEGKKMGTAYGIIFGLEGTLIPIAAFICVKSGYPQLVLPAIALVVGLHFYPMARIFRRTLDYYLASWATLIAIGAIVLTLKHVQLIVPVQAILGVGMAIATSIYGINMIKIGREYLAT</sequence>
<keyword evidence="1" id="KW-0812">Transmembrane</keyword>
<dbReference type="EMBL" id="CP117167">
    <property type="protein sequence ID" value="WCT13874.1"/>
    <property type="molecule type" value="Genomic_DNA"/>
</dbReference>
<keyword evidence="3" id="KW-1185">Reference proteome</keyword>
<dbReference type="RefSeq" id="WP_273632178.1">
    <property type="nucleotide sequence ID" value="NZ_CP117167.1"/>
</dbReference>
<feature type="transmembrane region" description="Helical" evidence="1">
    <location>
        <begin position="142"/>
        <end position="160"/>
    </location>
</feature>
<gene>
    <name evidence="2" type="ORF">PQO05_08005</name>
</gene>
<feature type="transmembrane region" description="Helical" evidence="1">
    <location>
        <begin position="44"/>
        <end position="65"/>
    </location>
</feature>
<evidence type="ECO:0008006" key="4">
    <source>
        <dbReference type="Google" id="ProtNLM"/>
    </source>
</evidence>